<comment type="similarity">
    <text evidence="1">Belongs to the PP2C family.</text>
</comment>
<comment type="cofactor">
    <cofactor evidence="1">
        <name>Mn(2+)</name>
        <dbReference type="ChEBI" id="CHEBI:29035"/>
    </cofactor>
</comment>
<comment type="caution">
    <text evidence="4">The sequence shown here is derived from an EMBL/GenBank/DDBJ whole genome shotgun (WGS) entry which is preliminary data.</text>
</comment>
<keyword evidence="1" id="KW-0460">Magnesium</keyword>
<dbReference type="InterPro" id="IPR001932">
    <property type="entry name" value="PPM-type_phosphatase-like_dom"/>
</dbReference>
<evidence type="ECO:0000256" key="2">
    <source>
        <dbReference type="SAM" id="MobiDB-lite"/>
    </source>
</evidence>
<dbReference type="Proteomes" id="UP001150569">
    <property type="component" value="Unassembled WGS sequence"/>
</dbReference>
<evidence type="ECO:0000313" key="5">
    <source>
        <dbReference type="Proteomes" id="UP001150569"/>
    </source>
</evidence>
<dbReference type="EC" id="3.1.3.16" evidence="1"/>
<evidence type="ECO:0000313" key="4">
    <source>
        <dbReference type="EMBL" id="KAJ1928345.1"/>
    </source>
</evidence>
<feature type="domain" description="PPM-type phosphatase" evidence="3">
    <location>
        <begin position="171"/>
        <end position="495"/>
    </location>
</feature>
<dbReference type="AlphaFoldDB" id="A0A9W8ACQ2"/>
<dbReference type="InterPro" id="IPR036457">
    <property type="entry name" value="PPM-type-like_dom_sf"/>
</dbReference>
<accession>A0A9W8ACQ2</accession>
<proteinExistence type="inferred from homology"/>
<dbReference type="SUPFAM" id="SSF81606">
    <property type="entry name" value="PP2C-like"/>
    <property type="match status" value="1"/>
</dbReference>
<comment type="cofactor">
    <cofactor evidence="1">
        <name>Mg(2+)</name>
        <dbReference type="ChEBI" id="CHEBI:18420"/>
    </cofactor>
</comment>
<reference evidence="4" key="1">
    <citation type="submission" date="2022-07" db="EMBL/GenBank/DDBJ databases">
        <title>Phylogenomic reconstructions and comparative analyses of Kickxellomycotina fungi.</title>
        <authorList>
            <person name="Reynolds N.K."/>
            <person name="Stajich J.E."/>
            <person name="Barry K."/>
            <person name="Grigoriev I.V."/>
            <person name="Crous P."/>
            <person name="Smith M.E."/>
        </authorList>
    </citation>
    <scope>NUCLEOTIDE SEQUENCE</scope>
    <source>
        <strain evidence="4">RSA 861</strain>
    </source>
</reference>
<sequence length="505" mass="54381">MRHFGRVAHAPRRALHHHWNLHGRRPHFRLSGRTVHYHSTFAGFASSPEPGPASGSHAGPASSTTAITPAPPSSSSSSSGRGPWGALPRLCKPTLQAGSDDYGLSYDGRCYYHTSFVRPGHPEALRLPDALAGPDSPGSQVGGDGRPSYQFTHGAHGIPKTKQRTRISPPLSALAEDEMVSVGCGEDAYFCRHDSLGVADGVGGWEGVRHANPALFSRKLMHYAYTEVEKYENIDDYEFVHYYDINPVDILRKSYTRVLEDAYVEGIRGSSTACLAILRDDELRVANLGDCGLAIVRHGEFVFRTEEQQHSFNFPYQIGTGCADRPEDAQVFTVKVQKGDIILLASDGLFDNLFDEDILDEIQRHVPYVAPPTSSPPSLVTAAEPVVDPVPRTLAFLKSATGLAAAAVASVATTGGGAIGAPGSGATPATSSKLRGDPLRHINPQTISAAIAQRARAVSEESRFTTSPFQNRAIQEGFYHQGGKPDDITVLVAVVADLEDSPDRR</sequence>
<dbReference type="Pfam" id="PF13672">
    <property type="entry name" value="PP2C_2"/>
    <property type="match status" value="1"/>
</dbReference>
<dbReference type="InterPro" id="IPR039123">
    <property type="entry name" value="PPTC7"/>
</dbReference>
<dbReference type="GO" id="GO:0046872">
    <property type="term" value="F:metal ion binding"/>
    <property type="evidence" value="ECO:0007669"/>
    <property type="project" value="UniProtKB-UniRule"/>
</dbReference>
<dbReference type="PANTHER" id="PTHR12320:SF84">
    <property type="entry name" value="PROTEIN PHOSPHATASE"/>
    <property type="match status" value="1"/>
</dbReference>
<comment type="catalytic activity">
    <reaction evidence="1">
        <text>O-phospho-L-threonyl-[protein] + H2O = L-threonyl-[protein] + phosphate</text>
        <dbReference type="Rhea" id="RHEA:47004"/>
        <dbReference type="Rhea" id="RHEA-COMP:11060"/>
        <dbReference type="Rhea" id="RHEA-COMP:11605"/>
        <dbReference type="ChEBI" id="CHEBI:15377"/>
        <dbReference type="ChEBI" id="CHEBI:30013"/>
        <dbReference type="ChEBI" id="CHEBI:43474"/>
        <dbReference type="ChEBI" id="CHEBI:61977"/>
        <dbReference type="EC" id="3.1.3.16"/>
    </reaction>
</comment>
<evidence type="ECO:0000256" key="1">
    <source>
        <dbReference type="RuleBase" id="RU366020"/>
    </source>
</evidence>
<organism evidence="4 5">
    <name type="scientific">Tieghemiomyces parasiticus</name>
    <dbReference type="NCBI Taxonomy" id="78921"/>
    <lineage>
        <taxon>Eukaryota</taxon>
        <taxon>Fungi</taxon>
        <taxon>Fungi incertae sedis</taxon>
        <taxon>Zoopagomycota</taxon>
        <taxon>Kickxellomycotina</taxon>
        <taxon>Dimargaritomycetes</taxon>
        <taxon>Dimargaritales</taxon>
        <taxon>Dimargaritaceae</taxon>
        <taxon>Tieghemiomyces</taxon>
    </lineage>
</organism>
<keyword evidence="1" id="KW-0378">Hydrolase</keyword>
<dbReference type="Gene3D" id="3.60.40.10">
    <property type="entry name" value="PPM-type phosphatase domain"/>
    <property type="match status" value="1"/>
</dbReference>
<dbReference type="SMART" id="SM00331">
    <property type="entry name" value="PP2C_SIG"/>
    <property type="match status" value="1"/>
</dbReference>
<comment type="catalytic activity">
    <reaction evidence="1">
        <text>O-phospho-L-seryl-[protein] + H2O = L-seryl-[protein] + phosphate</text>
        <dbReference type="Rhea" id="RHEA:20629"/>
        <dbReference type="Rhea" id="RHEA-COMP:9863"/>
        <dbReference type="Rhea" id="RHEA-COMP:11604"/>
        <dbReference type="ChEBI" id="CHEBI:15377"/>
        <dbReference type="ChEBI" id="CHEBI:29999"/>
        <dbReference type="ChEBI" id="CHEBI:43474"/>
        <dbReference type="ChEBI" id="CHEBI:83421"/>
        <dbReference type="EC" id="3.1.3.16"/>
    </reaction>
</comment>
<dbReference type="GO" id="GO:0004722">
    <property type="term" value="F:protein serine/threonine phosphatase activity"/>
    <property type="evidence" value="ECO:0007669"/>
    <property type="project" value="UniProtKB-EC"/>
</dbReference>
<feature type="region of interest" description="Disordered" evidence="2">
    <location>
        <begin position="42"/>
        <end position="85"/>
    </location>
</feature>
<dbReference type="PROSITE" id="PS51746">
    <property type="entry name" value="PPM_2"/>
    <property type="match status" value="1"/>
</dbReference>
<keyword evidence="5" id="KW-1185">Reference proteome</keyword>
<protein>
    <recommendedName>
        <fullName evidence="1">Protein phosphatase</fullName>
        <ecNumber evidence="1">3.1.3.16</ecNumber>
    </recommendedName>
</protein>
<keyword evidence="1" id="KW-0904">Protein phosphatase</keyword>
<dbReference type="EMBL" id="JANBPT010000076">
    <property type="protein sequence ID" value="KAJ1928345.1"/>
    <property type="molecule type" value="Genomic_DNA"/>
</dbReference>
<gene>
    <name evidence="4" type="ORF">IWQ60_002127</name>
</gene>
<evidence type="ECO:0000259" key="3">
    <source>
        <dbReference type="PROSITE" id="PS51746"/>
    </source>
</evidence>
<name>A0A9W8ACQ2_9FUNG</name>
<dbReference type="OrthoDB" id="60843at2759"/>
<keyword evidence="1" id="KW-0464">Manganese</keyword>
<feature type="compositionally biased region" description="Low complexity" evidence="2">
    <location>
        <begin position="42"/>
        <end position="79"/>
    </location>
</feature>
<dbReference type="PANTHER" id="PTHR12320">
    <property type="entry name" value="PROTEIN PHOSPHATASE 2C"/>
    <property type="match status" value="1"/>
</dbReference>
<keyword evidence="1" id="KW-0479">Metal-binding</keyword>
<dbReference type="SMART" id="SM00332">
    <property type="entry name" value="PP2Cc"/>
    <property type="match status" value="1"/>
</dbReference>